<name>A0AA38GGF9_TAXCH</name>
<dbReference type="AlphaFoldDB" id="A0AA38GGF9"/>
<organism evidence="1 2">
    <name type="scientific">Taxus chinensis</name>
    <name type="common">Chinese yew</name>
    <name type="synonym">Taxus wallichiana var. chinensis</name>
    <dbReference type="NCBI Taxonomy" id="29808"/>
    <lineage>
        <taxon>Eukaryota</taxon>
        <taxon>Viridiplantae</taxon>
        <taxon>Streptophyta</taxon>
        <taxon>Embryophyta</taxon>
        <taxon>Tracheophyta</taxon>
        <taxon>Spermatophyta</taxon>
        <taxon>Pinopsida</taxon>
        <taxon>Pinidae</taxon>
        <taxon>Conifers II</taxon>
        <taxon>Cupressales</taxon>
        <taxon>Taxaceae</taxon>
        <taxon>Taxus</taxon>
    </lineage>
</organism>
<gene>
    <name evidence="1" type="ORF">KI387_015802</name>
</gene>
<keyword evidence="2" id="KW-1185">Reference proteome</keyword>
<feature type="non-terminal residue" evidence="1">
    <location>
        <position position="101"/>
    </location>
</feature>
<dbReference type="EMBL" id="JAHRHJ020000003">
    <property type="protein sequence ID" value="KAH9321163.1"/>
    <property type="molecule type" value="Genomic_DNA"/>
</dbReference>
<protein>
    <submittedName>
        <fullName evidence="1">Uncharacterized protein</fullName>
    </submittedName>
</protein>
<sequence length="101" mass="11322">RMGNTPPMTTAEPPEVLSQDKINEYSKIGEQGATMSPWIEGVLKDSEEIIMKFTRLYQSIDQANKELQVVVGSLFEELDNASLQHETFQAMVDCSADDLLK</sequence>
<proteinExistence type="predicted"/>
<feature type="non-terminal residue" evidence="1">
    <location>
        <position position="1"/>
    </location>
</feature>
<evidence type="ECO:0000313" key="1">
    <source>
        <dbReference type="EMBL" id="KAH9321163.1"/>
    </source>
</evidence>
<comment type="caution">
    <text evidence="1">The sequence shown here is derived from an EMBL/GenBank/DDBJ whole genome shotgun (WGS) entry which is preliminary data.</text>
</comment>
<accession>A0AA38GGF9</accession>
<reference evidence="1 2" key="1">
    <citation type="journal article" date="2021" name="Nat. Plants">
        <title>The Taxus genome provides insights into paclitaxel biosynthesis.</title>
        <authorList>
            <person name="Xiong X."/>
            <person name="Gou J."/>
            <person name="Liao Q."/>
            <person name="Li Y."/>
            <person name="Zhou Q."/>
            <person name="Bi G."/>
            <person name="Li C."/>
            <person name="Du R."/>
            <person name="Wang X."/>
            <person name="Sun T."/>
            <person name="Guo L."/>
            <person name="Liang H."/>
            <person name="Lu P."/>
            <person name="Wu Y."/>
            <person name="Zhang Z."/>
            <person name="Ro D.K."/>
            <person name="Shang Y."/>
            <person name="Huang S."/>
            <person name="Yan J."/>
        </authorList>
    </citation>
    <scope>NUCLEOTIDE SEQUENCE [LARGE SCALE GENOMIC DNA]</scope>
    <source>
        <strain evidence="1">Ta-2019</strain>
    </source>
</reference>
<evidence type="ECO:0000313" key="2">
    <source>
        <dbReference type="Proteomes" id="UP000824469"/>
    </source>
</evidence>
<dbReference type="Proteomes" id="UP000824469">
    <property type="component" value="Unassembled WGS sequence"/>
</dbReference>